<gene>
    <name evidence="3" type="ORF">MAR_028359</name>
</gene>
<proteinExistence type="predicted"/>
<dbReference type="InterPro" id="IPR009003">
    <property type="entry name" value="Peptidase_S1_PA"/>
</dbReference>
<sequence>MANWLDVEWLAQLKLIMLSHVGFNKGINNMDTRCGSTKEGFCLALYRPLGRKGAMEPVANAAKVPCGEPLVKMTTKRIVGGTESPAGVWPWMHSTSTAPTVKVIVLDLILLEDNNGNFVGSAAIIHPRVLVSSAQLFDAASHLSDWKMYDSSYRAIPVGRRQTSTVPFHPQKIIVHPQYNTSNLQNDIVLIITESALAYNAATRPVCLPDSGHRYAIGDVCYLAGWGDTATNGDSSILRHITLPILPDSVCMNHWTDVLPETEICAGYENGQKDFCANDIGGPLVCKESSNGKWYMQGIASSGGNCAKADEPGLFEDVLIYADWIKTTMGANGFPYEY</sequence>
<dbReference type="InterPro" id="IPR043504">
    <property type="entry name" value="Peptidase_S1_PA_chymotrypsin"/>
</dbReference>
<evidence type="ECO:0000313" key="4">
    <source>
        <dbReference type="Proteomes" id="UP001164746"/>
    </source>
</evidence>
<dbReference type="CDD" id="cd00190">
    <property type="entry name" value="Tryp_SPc"/>
    <property type="match status" value="1"/>
</dbReference>
<dbReference type="PROSITE" id="PS50240">
    <property type="entry name" value="TRYPSIN_DOM"/>
    <property type="match status" value="1"/>
</dbReference>
<protein>
    <submittedName>
        <fullName evidence="3">KLKB1-like protein</fullName>
    </submittedName>
</protein>
<dbReference type="Pfam" id="PF00089">
    <property type="entry name" value="Trypsin"/>
    <property type="match status" value="1"/>
</dbReference>
<dbReference type="Proteomes" id="UP001164746">
    <property type="component" value="Chromosome 2"/>
</dbReference>
<dbReference type="Gene3D" id="2.40.10.10">
    <property type="entry name" value="Trypsin-like serine proteases"/>
    <property type="match status" value="1"/>
</dbReference>
<dbReference type="EMBL" id="CP111013">
    <property type="protein sequence ID" value="WAQ95669.1"/>
    <property type="molecule type" value="Genomic_DNA"/>
</dbReference>
<feature type="domain" description="Peptidase S1" evidence="2">
    <location>
        <begin position="78"/>
        <end position="330"/>
    </location>
</feature>
<organism evidence="3 4">
    <name type="scientific">Mya arenaria</name>
    <name type="common">Soft-shell clam</name>
    <dbReference type="NCBI Taxonomy" id="6604"/>
    <lineage>
        <taxon>Eukaryota</taxon>
        <taxon>Metazoa</taxon>
        <taxon>Spiralia</taxon>
        <taxon>Lophotrochozoa</taxon>
        <taxon>Mollusca</taxon>
        <taxon>Bivalvia</taxon>
        <taxon>Autobranchia</taxon>
        <taxon>Heteroconchia</taxon>
        <taxon>Euheterodonta</taxon>
        <taxon>Imparidentia</taxon>
        <taxon>Neoheterodontei</taxon>
        <taxon>Myida</taxon>
        <taxon>Myoidea</taxon>
        <taxon>Myidae</taxon>
        <taxon>Mya</taxon>
    </lineage>
</organism>
<dbReference type="InterPro" id="IPR001254">
    <property type="entry name" value="Trypsin_dom"/>
</dbReference>
<dbReference type="PANTHER" id="PTHR24252">
    <property type="entry name" value="ACROSIN-RELATED"/>
    <property type="match status" value="1"/>
</dbReference>
<dbReference type="SUPFAM" id="SSF50494">
    <property type="entry name" value="Trypsin-like serine proteases"/>
    <property type="match status" value="1"/>
</dbReference>
<accession>A0ABY7DDE3</accession>
<keyword evidence="1" id="KW-1015">Disulfide bond</keyword>
<name>A0ABY7DDE3_MYAAR</name>
<keyword evidence="4" id="KW-1185">Reference proteome</keyword>
<reference evidence="3" key="1">
    <citation type="submission" date="2022-11" db="EMBL/GenBank/DDBJ databases">
        <title>Centuries of genome instability and evolution in soft-shell clam transmissible cancer (bioRxiv).</title>
        <authorList>
            <person name="Hart S.F.M."/>
            <person name="Yonemitsu M.A."/>
            <person name="Giersch R.M."/>
            <person name="Beal B.F."/>
            <person name="Arriagada G."/>
            <person name="Davis B.W."/>
            <person name="Ostrander E.A."/>
            <person name="Goff S.P."/>
            <person name="Metzger M.J."/>
        </authorList>
    </citation>
    <scope>NUCLEOTIDE SEQUENCE</scope>
    <source>
        <strain evidence="3">MELC-2E11</strain>
        <tissue evidence="3">Siphon/mantle</tissue>
    </source>
</reference>
<dbReference type="SMART" id="SM00020">
    <property type="entry name" value="Tryp_SPc"/>
    <property type="match status" value="1"/>
</dbReference>
<evidence type="ECO:0000313" key="3">
    <source>
        <dbReference type="EMBL" id="WAQ95669.1"/>
    </source>
</evidence>
<evidence type="ECO:0000259" key="2">
    <source>
        <dbReference type="PROSITE" id="PS50240"/>
    </source>
</evidence>
<dbReference type="PANTHER" id="PTHR24252:SF7">
    <property type="entry name" value="HYALIN"/>
    <property type="match status" value="1"/>
</dbReference>
<evidence type="ECO:0000256" key="1">
    <source>
        <dbReference type="ARBA" id="ARBA00023157"/>
    </source>
</evidence>